<dbReference type="AlphaFoldDB" id="A0A4Y7SS37"/>
<protein>
    <submittedName>
        <fullName evidence="1">Uncharacterized protein</fullName>
    </submittedName>
</protein>
<keyword evidence="2" id="KW-1185">Reference proteome</keyword>
<name>A0A4Y7SS37_COPMI</name>
<dbReference type="Proteomes" id="UP000298030">
    <property type="component" value="Unassembled WGS sequence"/>
</dbReference>
<evidence type="ECO:0000313" key="2">
    <source>
        <dbReference type="Proteomes" id="UP000298030"/>
    </source>
</evidence>
<organism evidence="1 2">
    <name type="scientific">Coprinellus micaceus</name>
    <name type="common">Glistening ink-cap mushroom</name>
    <name type="synonym">Coprinus micaceus</name>
    <dbReference type="NCBI Taxonomy" id="71717"/>
    <lineage>
        <taxon>Eukaryota</taxon>
        <taxon>Fungi</taxon>
        <taxon>Dikarya</taxon>
        <taxon>Basidiomycota</taxon>
        <taxon>Agaricomycotina</taxon>
        <taxon>Agaricomycetes</taxon>
        <taxon>Agaricomycetidae</taxon>
        <taxon>Agaricales</taxon>
        <taxon>Agaricineae</taxon>
        <taxon>Psathyrellaceae</taxon>
        <taxon>Coprinellus</taxon>
    </lineage>
</organism>
<reference evidence="1 2" key="1">
    <citation type="journal article" date="2019" name="Nat. Ecol. Evol.">
        <title>Megaphylogeny resolves global patterns of mushroom evolution.</title>
        <authorList>
            <person name="Varga T."/>
            <person name="Krizsan K."/>
            <person name="Foldi C."/>
            <person name="Dima B."/>
            <person name="Sanchez-Garcia M."/>
            <person name="Sanchez-Ramirez S."/>
            <person name="Szollosi G.J."/>
            <person name="Szarkandi J.G."/>
            <person name="Papp V."/>
            <person name="Albert L."/>
            <person name="Andreopoulos W."/>
            <person name="Angelini C."/>
            <person name="Antonin V."/>
            <person name="Barry K.W."/>
            <person name="Bougher N.L."/>
            <person name="Buchanan P."/>
            <person name="Buyck B."/>
            <person name="Bense V."/>
            <person name="Catcheside P."/>
            <person name="Chovatia M."/>
            <person name="Cooper J."/>
            <person name="Damon W."/>
            <person name="Desjardin D."/>
            <person name="Finy P."/>
            <person name="Geml J."/>
            <person name="Haridas S."/>
            <person name="Hughes K."/>
            <person name="Justo A."/>
            <person name="Karasinski D."/>
            <person name="Kautmanova I."/>
            <person name="Kiss B."/>
            <person name="Kocsube S."/>
            <person name="Kotiranta H."/>
            <person name="LaButti K.M."/>
            <person name="Lechner B.E."/>
            <person name="Liimatainen K."/>
            <person name="Lipzen A."/>
            <person name="Lukacs Z."/>
            <person name="Mihaltcheva S."/>
            <person name="Morgado L.N."/>
            <person name="Niskanen T."/>
            <person name="Noordeloos M.E."/>
            <person name="Ohm R.A."/>
            <person name="Ortiz-Santana B."/>
            <person name="Ovrebo C."/>
            <person name="Racz N."/>
            <person name="Riley R."/>
            <person name="Savchenko A."/>
            <person name="Shiryaev A."/>
            <person name="Soop K."/>
            <person name="Spirin V."/>
            <person name="Szebenyi C."/>
            <person name="Tomsovsky M."/>
            <person name="Tulloss R.E."/>
            <person name="Uehling J."/>
            <person name="Grigoriev I.V."/>
            <person name="Vagvolgyi C."/>
            <person name="Papp T."/>
            <person name="Martin F.M."/>
            <person name="Miettinen O."/>
            <person name="Hibbett D.S."/>
            <person name="Nagy L.G."/>
        </authorList>
    </citation>
    <scope>NUCLEOTIDE SEQUENCE [LARGE SCALE GENOMIC DNA]</scope>
    <source>
        <strain evidence="1 2">FP101781</strain>
    </source>
</reference>
<dbReference type="EMBL" id="QPFP01000065">
    <property type="protein sequence ID" value="TEB24602.1"/>
    <property type="molecule type" value="Genomic_DNA"/>
</dbReference>
<sequence length="65" mass="7507">MTGGYFSPMTRFITLMTSTSRYTSRPRPVGFAIPQVLGWPFNRPIAFHPWPHRLLNTRSAATQRK</sequence>
<accession>A0A4Y7SS37</accession>
<gene>
    <name evidence="1" type="ORF">FA13DRAFT_1308264</name>
</gene>
<proteinExistence type="predicted"/>
<comment type="caution">
    <text evidence="1">The sequence shown here is derived from an EMBL/GenBank/DDBJ whole genome shotgun (WGS) entry which is preliminary data.</text>
</comment>
<evidence type="ECO:0000313" key="1">
    <source>
        <dbReference type="EMBL" id="TEB24602.1"/>
    </source>
</evidence>